<dbReference type="InterPro" id="IPR028994">
    <property type="entry name" value="Integrin_alpha_N"/>
</dbReference>
<protein>
    <submittedName>
        <fullName evidence="2">VCBS repeat-containing protein</fullName>
    </submittedName>
</protein>
<dbReference type="Pfam" id="PF13517">
    <property type="entry name" value="FG-GAP_3"/>
    <property type="match status" value="3"/>
</dbReference>
<dbReference type="PANTHER" id="PTHR44103:SF1">
    <property type="entry name" value="PROPROTEIN CONVERTASE P"/>
    <property type="match status" value="1"/>
</dbReference>
<evidence type="ECO:0000313" key="3">
    <source>
        <dbReference type="Proteomes" id="UP000606600"/>
    </source>
</evidence>
<dbReference type="InterPro" id="IPR036909">
    <property type="entry name" value="Cyt_c-like_dom_sf"/>
</dbReference>
<comment type="caution">
    <text evidence="2">The sequence shown here is derived from an EMBL/GenBank/DDBJ whole genome shotgun (WGS) entry which is preliminary data.</text>
</comment>
<accession>A0ABR7WXN4</accession>
<dbReference type="SUPFAM" id="SSF46626">
    <property type="entry name" value="Cytochrome c"/>
    <property type="match status" value="1"/>
</dbReference>
<dbReference type="RefSeq" id="WP_191191684.1">
    <property type="nucleotide sequence ID" value="NZ_JACWMY010000016.1"/>
</dbReference>
<evidence type="ECO:0000313" key="2">
    <source>
        <dbReference type="EMBL" id="MBD1367050.1"/>
    </source>
</evidence>
<organism evidence="2 3">
    <name type="scientific">Mucilaginibacter pankratovii</name>
    <dbReference type="NCBI Taxonomy" id="2772110"/>
    <lineage>
        <taxon>Bacteria</taxon>
        <taxon>Pseudomonadati</taxon>
        <taxon>Bacteroidota</taxon>
        <taxon>Sphingobacteriia</taxon>
        <taxon>Sphingobacteriales</taxon>
        <taxon>Sphingobacteriaceae</taxon>
        <taxon>Mucilaginibacter</taxon>
    </lineage>
</organism>
<dbReference type="SUPFAM" id="SSF69318">
    <property type="entry name" value="Integrin alpha N-terminal domain"/>
    <property type="match status" value="1"/>
</dbReference>
<gene>
    <name evidence="2" type="ORF">IDJ77_24780</name>
</gene>
<evidence type="ECO:0000256" key="1">
    <source>
        <dbReference type="ARBA" id="ARBA00022729"/>
    </source>
</evidence>
<proteinExistence type="predicted"/>
<dbReference type="Gene3D" id="2.130.10.130">
    <property type="entry name" value="Integrin alpha, N-terminal"/>
    <property type="match status" value="2"/>
</dbReference>
<sequence length="515" mass="56755">MKRTFLLTSCILSGVVILSISTILNGCKSTTITAGYVLTGDTLADGKALVQQHCTKCHALVPVNALTKDVWTVHSLPGMAPYFAIKTYGIDYYKEDGDTSGMSLQNWQAIVSYYKKIAPDTLAAAKAPVPLLNDWAGFTLKKSARSNDICFTTMIAANPKNGRIYTGDVVSGNLTEWDSQFNATRAVKLPSAAVSLNFLPDSAGIQQAIVSCIGRLDPVDFPNGRVFKVNLAGTLQLNQVQSDLPRPVQTLNADFDKDGQNEMVVCAQGNLKGGVYMLKWDAAKKTYKQLSITDRPGAAQAVTGDFNNDGWADIMVLYGAGDEGLALYLNNKKGGFESRELLKFPAVNGSTSFQLADIDHDGDLDLIYTCGYNFRDSRILKPYHGLYIYKNTGNFKFKQEWFYPINGCSKAIATDFDGDGDLDIATIAFFADMKNNPAEEFIYFEQDKAMQFKPHAIPVSQNGRWMSMDVSDVNHDGKPDILLANYASGFLFQPNFTPKWDEHTPFIVLENHTKK</sequence>
<name>A0ABR7WXN4_9SPHI</name>
<keyword evidence="3" id="KW-1185">Reference proteome</keyword>
<dbReference type="Proteomes" id="UP000606600">
    <property type="component" value="Unassembled WGS sequence"/>
</dbReference>
<keyword evidence="1" id="KW-0732">Signal</keyword>
<reference evidence="2 3" key="1">
    <citation type="submission" date="2020-09" db="EMBL/GenBank/DDBJ databases">
        <title>Novel species of Mucilaginibacter isolated from a glacier on the Tibetan Plateau.</title>
        <authorList>
            <person name="Liu Q."/>
            <person name="Xin Y.-H."/>
        </authorList>
    </citation>
    <scope>NUCLEOTIDE SEQUENCE [LARGE SCALE GENOMIC DNA]</scope>
    <source>
        <strain evidence="2 3">ZT4R22</strain>
    </source>
</reference>
<dbReference type="EMBL" id="JACWMY010000016">
    <property type="protein sequence ID" value="MBD1367050.1"/>
    <property type="molecule type" value="Genomic_DNA"/>
</dbReference>
<dbReference type="PANTHER" id="PTHR44103">
    <property type="entry name" value="PROPROTEIN CONVERTASE P"/>
    <property type="match status" value="1"/>
</dbReference>
<dbReference type="InterPro" id="IPR013517">
    <property type="entry name" value="FG-GAP"/>
</dbReference>